<protein>
    <recommendedName>
        <fullName evidence="1">UPF0311 protein ABDJ85_12160</fullName>
    </recommendedName>
</protein>
<gene>
    <name evidence="2" type="ORF">ABDJ85_12160</name>
</gene>
<dbReference type="HAMAP" id="MF_00775">
    <property type="entry name" value="UPF0311"/>
    <property type="match status" value="1"/>
</dbReference>
<comment type="caution">
    <text evidence="2">The sequence shown here is derived from an EMBL/GenBank/DDBJ whole genome shotgun (WGS) entry which is preliminary data.</text>
</comment>
<name>A0ABV0G3B1_9BURK</name>
<comment type="similarity">
    <text evidence="1">Belongs to the UPF0311 family.</text>
</comment>
<dbReference type="PANTHER" id="PTHR37315:SF1">
    <property type="entry name" value="UPF0311 PROTEIN BLR7842"/>
    <property type="match status" value="1"/>
</dbReference>
<accession>A0ABV0G3B1</accession>
<keyword evidence="3" id="KW-1185">Reference proteome</keyword>
<evidence type="ECO:0000313" key="2">
    <source>
        <dbReference type="EMBL" id="MEO3692227.1"/>
    </source>
</evidence>
<dbReference type="InterPro" id="IPR020915">
    <property type="entry name" value="UPF0311"/>
</dbReference>
<dbReference type="PANTHER" id="PTHR37315">
    <property type="entry name" value="UPF0311 PROTEIN BLR7842"/>
    <property type="match status" value="1"/>
</dbReference>
<reference evidence="2 3" key="1">
    <citation type="submission" date="2024-05" db="EMBL/GenBank/DDBJ databases">
        <title>Roseateles sp. DJS-2-20 16S ribosomal RNA gene Genome sequencing and assembly.</title>
        <authorList>
            <person name="Woo H."/>
        </authorList>
    </citation>
    <scope>NUCLEOTIDE SEQUENCE [LARGE SCALE GENOMIC DNA]</scope>
    <source>
        <strain evidence="2 3">DJS-2-20</strain>
    </source>
</reference>
<dbReference type="EMBL" id="JBDPZD010000003">
    <property type="protein sequence ID" value="MEO3692227.1"/>
    <property type="molecule type" value="Genomic_DNA"/>
</dbReference>
<sequence>MTSPDSFFDAPFPPAPVLEPFARIRCAVSPLVSLGSAPLGERRYVPLAGGEVRGPGLSGRIVEGGVDWQIARADGVLEIDAHYVIEANDGARIEVRSQGLRHGPPEVMARLARGEDVPASDYYFRTVVRLTTGAPAWAHLNRQLLISVGCRQASSVLLSLYSLS</sequence>
<dbReference type="Proteomes" id="UP001495147">
    <property type="component" value="Unassembled WGS sequence"/>
</dbReference>
<proteinExistence type="inferred from homology"/>
<evidence type="ECO:0000256" key="1">
    <source>
        <dbReference type="HAMAP-Rule" id="MF_00775"/>
    </source>
</evidence>
<dbReference type="Gene3D" id="2.40.160.20">
    <property type="match status" value="1"/>
</dbReference>
<organism evidence="2 3">
    <name type="scientific">Roseateles paludis</name>
    <dbReference type="NCBI Taxonomy" id="3145238"/>
    <lineage>
        <taxon>Bacteria</taxon>
        <taxon>Pseudomonadati</taxon>
        <taxon>Pseudomonadota</taxon>
        <taxon>Betaproteobacteria</taxon>
        <taxon>Burkholderiales</taxon>
        <taxon>Sphaerotilaceae</taxon>
        <taxon>Roseateles</taxon>
    </lineage>
</organism>
<dbReference type="RefSeq" id="WP_347705050.1">
    <property type="nucleotide sequence ID" value="NZ_JBDPZD010000003.1"/>
</dbReference>
<evidence type="ECO:0000313" key="3">
    <source>
        <dbReference type="Proteomes" id="UP001495147"/>
    </source>
</evidence>
<dbReference type="Pfam" id="PF11578">
    <property type="entry name" value="DUF3237"/>
    <property type="match status" value="1"/>
</dbReference>